<keyword evidence="3" id="KW-0589">Pheromone response</keyword>
<evidence type="ECO:0000256" key="9">
    <source>
        <dbReference type="ARBA" id="ARBA00023224"/>
    </source>
</evidence>
<evidence type="ECO:0000256" key="10">
    <source>
        <dbReference type="SAM" id="MobiDB-lite"/>
    </source>
</evidence>
<keyword evidence="8 12" id="KW-0675">Receptor</keyword>
<comment type="subcellular location">
    <subcellularLocation>
        <location evidence="1">Membrane</location>
        <topology evidence="1">Multi-pass membrane protein</topology>
    </subcellularLocation>
</comment>
<dbReference type="CDD" id="cd14966">
    <property type="entry name" value="7tmD_STE3"/>
    <property type="match status" value="1"/>
</dbReference>
<dbReference type="AlphaFoldDB" id="Q68SU2"/>
<dbReference type="PANTHER" id="PTHR28097:SF1">
    <property type="entry name" value="PHEROMONE A FACTOR RECEPTOR"/>
    <property type="match status" value="1"/>
</dbReference>
<protein>
    <submittedName>
        <fullName evidence="12">PDSTE3.3 mating-type pheromone receptor</fullName>
    </submittedName>
</protein>
<proteinExistence type="inferred from homology"/>
<feature type="compositionally biased region" description="Polar residues" evidence="10">
    <location>
        <begin position="397"/>
        <end position="417"/>
    </location>
</feature>
<feature type="compositionally biased region" description="Polar residues" evidence="10">
    <location>
        <begin position="505"/>
        <end position="521"/>
    </location>
</feature>
<comment type="similarity">
    <text evidence="2">Belongs to the G-protein coupled receptor 4 family.</text>
</comment>
<evidence type="ECO:0000313" key="12">
    <source>
        <dbReference type="EMBL" id="AAS46748.1"/>
    </source>
</evidence>
<evidence type="ECO:0000256" key="8">
    <source>
        <dbReference type="ARBA" id="ARBA00023170"/>
    </source>
</evidence>
<dbReference type="PRINTS" id="PR00899">
    <property type="entry name" value="GPCRSTE3"/>
</dbReference>
<keyword evidence="6" id="KW-0297">G-protein coupled receptor</keyword>
<accession>Q68SU2</accession>
<dbReference type="GO" id="GO:0000750">
    <property type="term" value="P:pheromone-dependent signal transduction involved in conjugation with cellular fusion"/>
    <property type="evidence" value="ECO:0007669"/>
    <property type="project" value="TreeGrafter"/>
</dbReference>
<name>Q68SU2_PLEDJ</name>
<keyword evidence="9" id="KW-0807">Transducer</keyword>
<feature type="region of interest" description="Disordered" evidence="10">
    <location>
        <begin position="483"/>
        <end position="544"/>
    </location>
</feature>
<feature type="region of interest" description="Disordered" evidence="10">
    <location>
        <begin position="397"/>
        <end position="419"/>
    </location>
</feature>
<keyword evidence="4 11" id="KW-0812">Transmembrane</keyword>
<organism evidence="12">
    <name type="scientific">Pleurotus djamor</name>
    <name type="common">Pink oyster mushroom</name>
    <dbReference type="NCBI Taxonomy" id="34470"/>
    <lineage>
        <taxon>Eukaryota</taxon>
        <taxon>Fungi</taxon>
        <taxon>Dikarya</taxon>
        <taxon>Basidiomycota</taxon>
        <taxon>Agaricomycotina</taxon>
        <taxon>Agaricomycetes</taxon>
        <taxon>Agaricomycetidae</taxon>
        <taxon>Agaricales</taxon>
        <taxon>Pleurotineae</taxon>
        <taxon>Pleurotaceae</taxon>
        <taxon>Pleurotus</taxon>
    </lineage>
</organism>
<dbReference type="InterPro" id="IPR001499">
    <property type="entry name" value="GPCR_STE3"/>
</dbReference>
<evidence type="ECO:0000256" key="5">
    <source>
        <dbReference type="ARBA" id="ARBA00022989"/>
    </source>
</evidence>
<reference evidence="12" key="1">
    <citation type="journal article" date="2004" name="Fungal Genet. Biol.">
        <title>The genetic structure and diversity of the A and B mating-type genes from the tropical oyster mushroom, Pleurotus djamor.</title>
        <authorList>
            <person name="James T.Y."/>
            <person name="Liou S.R."/>
            <person name="Vilgalys R."/>
        </authorList>
    </citation>
    <scope>NUCLEOTIDE SEQUENCE</scope>
    <source>
        <strain evidence="12">RV95/957.30</strain>
    </source>
</reference>
<dbReference type="PANTHER" id="PTHR28097">
    <property type="entry name" value="PHEROMONE A FACTOR RECEPTOR"/>
    <property type="match status" value="1"/>
</dbReference>
<sequence>MSPELPAVAFLAAFLVLIPLPWHWRARNVSTCAMIAWLFVVNLIYGINAIIWADTPRRQAIIYCDIVTKVIVGASYALPLCTLCICKHLEAVSSNRTVSFDHSDKRRRIIFESIMCFGLPMIFMALHYIVQGHRFDIFEGVGCQATVYISFPAVFLIWFPQLLCSVVTLVYAALALYHFIRRRLTFAAHLQNSNSALTTNRYLRLIAMSITQMIYGTVLTSVNLYSNARHGLSPYTSWEDVHFNFSRIDVYPKMFIPPKLYSLMLLFWWTMPVSALIFFIFFGFGEEAKKEYSKYWSWIRRTIFRVKDNDSGKKGVFPMKAPPRFVTTSMPLWQSTYCPLHPLAPMLRKGRLLPCTLLQASLRSLIHLPKATQKDRRITPRAVVGLPSTPRPVYSNPIASTSTASCPNPSFRPTPSVESLPPRIELSPLHTYSPSTSTESLVDFNTAPPSFLTNKTSNFTLRSTSSVDRIYLVSQNSRPHVIRSPTPAPFRDLQDIPSEDDRSFYSGTASAASSRRPSVTSEGVEEVTRPGTPHPSAAPAPQRLADAIWVTVHTETRHGA</sequence>
<evidence type="ECO:0000256" key="11">
    <source>
        <dbReference type="SAM" id="Phobius"/>
    </source>
</evidence>
<feature type="transmembrane region" description="Helical" evidence="11">
    <location>
        <begin position="34"/>
        <end position="53"/>
    </location>
</feature>
<feature type="transmembrane region" description="Helical" evidence="11">
    <location>
        <begin position="5"/>
        <end position="22"/>
    </location>
</feature>
<gene>
    <name evidence="12" type="primary">STE3.3</name>
</gene>
<keyword evidence="5 11" id="KW-1133">Transmembrane helix</keyword>
<feature type="transmembrane region" description="Helical" evidence="11">
    <location>
        <begin position="260"/>
        <end position="284"/>
    </location>
</feature>
<dbReference type="InterPro" id="IPR001546">
    <property type="entry name" value="GPCR_Pheromne_A_rcpt"/>
</dbReference>
<evidence type="ECO:0000256" key="4">
    <source>
        <dbReference type="ARBA" id="ARBA00022692"/>
    </source>
</evidence>
<evidence type="ECO:0000256" key="2">
    <source>
        <dbReference type="ARBA" id="ARBA00011085"/>
    </source>
</evidence>
<dbReference type="Pfam" id="PF02076">
    <property type="entry name" value="STE3"/>
    <property type="match status" value="1"/>
</dbReference>
<feature type="transmembrane region" description="Helical" evidence="11">
    <location>
        <begin position="201"/>
        <end position="225"/>
    </location>
</feature>
<dbReference type="PRINTS" id="PR00900">
    <property type="entry name" value="PHEROMONEAR"/>
</dbReference>
<keyword evidence="7 11" id="KW-0472">Membrane</keyword>
<feature type="transmembrane region" description="Helical" evidence="11">
    <location>
        <begin position="109"/>
        <end position="130"/>
    </location>
</feature>
<evidence type="ECO:0000256" key="1">
    <source>
        <dbReference type="ARBA" id="ARBA00004141"/>
    </source>
</evidence>
<evidence type="ECO:0000256" key="6">
    <source>
        <dbReference type="ARBA" id="ARBA00023040"/>
    </source>
</evidence>
<feature type="transmembrane region" description="Helical" evidence="11">
    <location>
        <begin position="155"/>
        <end position="180"/>
    </location>
</feature>
<dbReference type="GO" id="GO:0005886">
    <property type="term" value="C:plasma membrane"/>
    <property type="evidence" value="ECO:0007669"/>
    <property type="project" value="TreeGrafter"/>
</dbReference>
<evidence type="ECO:0000256" key="7">
    <source>
        <dbReference type="ARBA" id="ARBA00023136"/>
    </source>
</evidence>
<evidence type="ECO:0000256" key="3">
    <source>
        <dbReference type="ARBA" id="ARBA00022507"/>
    </source>
</evidence>
<dbReference type="GO" id="GO:0004933">
    <property type="term" value="F:mating-type a-factor pheromone receptor activity"/>
    <property type="evidence" value="ECO:0007669"/>
    <property type="project" value="InterPro"/>
</dbReference>
<dbReference type="EMBL" id="AY462110">
    <property type="protein sequence ID" value="AAS46748.1"/>
    <property type="molecule type" value="Genomic_DNA"/>
</dbReference>